<reference evidence="3 4" key="1">
    <citation type="submission" date="2019-03" db="EMBL/GenBank/DDBJ databases">
        <authorList>
            <person name="Kox A.R. M."/>
        </authorList>
    </citation>
    <scope>NUCLEOTIDE SEQUENCE [LARGE SCALE GENOMIC DNA]</scope>
    <source>
        <strain evidence="3">MTUNDRAET4 annotated genome</strain>
        <plasmid evidence="4">2</plasmid>
    </source>
</reference>
<dbReference type="InterPro" id="IPR051928">
    <property type="entry name" value="NorD/CobT"/>
</dbReference>
<dbReference type="Proteomes" id="UP000294360">
    <property type="component" value="Plasmid 2"/>
</dbReference>
<dbReference type="PANTHER" id="PTHR41248">
    <property type="entry name" value="NORD PROTEIN"/>
    <property type="match status" value="1"/>
</dbReference>
<dbReference type="Pfam" id="PF00092">
    <property type="entry name" value="VWA"/>
    <property type="match status" value="1"/>
</dbReference>
<feature type="domain" description="VWFA" evidence="2">
    <location>
        <begin position="444"/>
        <end position="593"/>
    </location>
</feature>
<dbReference type="OrthoDB" id="9758211at2"/>
<organism evidence="3 4">
    <name type="scientific">Methylocella tundrae</name>
    <dbReference type="NCBI Taxonomy" id="227605"/>
    <lineage>
        <taxon>Bacteria</taxon>
        <taxon>Pseudomonadati</taxon>
        <taxon>Pseudomonadota</taxon>
        <taxon>Alphaproteobacteria</taxon>
        <taxon>Hyphomicrobiales</taxon>
        <taxon>Beijerinckiaceae</taxon>
        <taxon>Methylocella</taxon>
    </lineage>
</organism>
<dbReference type="AlphaFoldDB" id="A0A4U8Z735"/>
<keyword evidence="3" id="KW-0614">Plasmid</keyword>
<evidence type="ECO:0000313" key="4">
    <source>
        <dbReference type="Proteomes" id="UP000294360"/>
    </source>
</evidence>
<geneLocation type="plasmid" evidence="3 4">
    <name>2</name>
</geneLocation>
<dbReference type="KEGG" id="mtun:MTUNDRAET4_0285.1"/>
<proteinExistence type="predicted"/>
<dbReference type="SUPFAM" id="SSF53300">
    <property type="entry name" value="vWA-like"/>
    <property type="match status" value="1"/>
</dbReference>
<dbReference type="InterPro" id="IPR002035">
    <property type="entry name" value="VWF_A"/>
</dbReference>
<feature type="compositionally biased region" description="Basic and acidic residues" evidence="1">
    <location>
        <begin position="250"/>
        <end position="267"/>
    </location>
</feature>
<dbReference type="InterPro" id="IPR036465">
    <property type="entry name" value="vWFA_dom_sf"/>
</dbReference>
<evidence type="ECO:0000256" key="1">
    <source>
        <dbReference type="SAM" id="MobiDB-lite"/>
    </source>
</evidence>
<evidence type="ECO:0000259" key="2">
    <source>
        <dbReference type="PROSITE" id="PS50234"/>
    </source>
</evidence>
<dbReference type="RefSeq" id="WP_134493062.1">
    <property type="nucleotide sequence ID" value="NZ_CP139088.1"/>
</dbReference>
<dbReference type="PROSITE" id="PS50234">
    <property type="entry name" value="VWFA"/>
    <property type="match status" value="1"/>
</dbReference>
<accession>A0A4U8Z735</accession>
<gene>
    <name evidence="3" type="primary">norD</name>
    <name evidence="3" type="ORF">MTUNDRAET4_0285</name>
</gene>
<feature type="region of interest" description="Disordered" evidence="1">
    <location>
        <begin position="232"/>
        <end position="267"/>
    </location>
</feature>
<dbReference type="Gene3D" id="3.40.50.410">
    <property type="entry name" value="von Willebrand factor, type A domain"/>
    <property type="match status" value="1"/>
</dbReference>
<dbReference type="EMBL" id="LR536451">
    <property type="protein sequence ID" value="VFU16648.1"/>
    <property type="molecule type" value="Genomic_DNA"/>
</dbReference>
<evidence type="ECO:0000313" key="3">
    <source>
        <dbReference type="EMBL" id="VFU16648.1"/>
    </source>
</evidence>
<dbReference type="SMART" id="SM00327">
    <property type="entry name" value="VWA"/>
    <property type="match status" value="1"/>
</dbReference>
<sequence>MKSLFSLLEPEEFVGKLWHDIAGGAPAQKHFPEAAVAFEEVRQPLAVLFRGLGGAPGLRLAVAGEMGPAHRPTLRQRIAGAHRLTVARRNGQALYLPPLIDSYPNRAENRALYVWLAAFFAHLPLRPPEPFSVARDVAFLQDVRAATEATLTAAPGLVAVHATLCASVLRGRPQRRLPAAEAAVEQAIRALLGQGGELDFAAACIRALGESARAYRPFLPAPLWGEARTAADGAAPAIGEEDARSNAASGDERTREARRSQQEQTERRDYLALNRFEKLLTMAESMNLARPVEDDDEDSARRAAENAGEIVLSPHGRRAATRLKLELDLASAAVAEGAAAEGLRYPEWDWRRHVYRAGYCRVRAAPAPAGDAAWRPTPETLRRIHRVRRQFEALQPRYETIRAQIDGDELDLEALVRARADFSAGGAPSERIYQTTRKQTRDLAVALLVDASLSTEAWVGTQRVIDIAREAALLFCHALDAGGDANAVYSFTSKGRNDVRVDVVKEFSEALSPMVVQRVGALKPGHYTRIGAALRHVTAELASQPARRRLLLVLTDGKPNDCDHYEGRFGVEDARRAVQEARRAGASVFGVTIDARAQVHFPVLFGRGGFAIIADPARLPPIMPLLLRHIMFG</sequence>
<protein>
    <submittedName>
        <fullName evidence="3">NorD Nitric oxide reductase activation protein</fullName>
    </submittedName>
</protein>
<dbReference type="CDD" id="cd01454">
    <property type="entry name" value="vWA_norD_type"/>
    <property type="match status" value="1"/>
</dbReference>
<dbReference type="PANTHER" id="PTHR41248:SF1">
    <property type="entry name" value="NORD PROTEIN"/>
    <property type="match status" value="1"/>
</dbReference>
<name>A0A4U8Z735_METTU</name>